<evidence type="ECO:0000256" key="1">
    <source>
        <dbReference type="ARBA" id="ARBA00023015"/>
    </source>
</evidence>
<protein>
    <submittedName>
        <fullName evidence="5">Lrp/AsnC family transcriptional regulator</fullName>
    </submittedName>
</protein>
<dbReference type="Gene3D" id="1.10.10.10">
    <property type="entry name" value="Winged helix-like DNA-binding domain superfamily/Winged helix DNA-binding domain"/>
    <property type="match status" value="1"/>
</dbReference>
<dbReference type="InterPro" id="IPR019885">
    <property type="entry name" value="Tscrpt_reg_HTH_AsnC-type_CS"/>
</dbReference>
<feature type="domain" description="HTH asnC-type" evidence="4">
    <location>
        <begin position="4"/>
        <end position="65"/>
    </location>
</feature>
<dbReference type="PANTHER" id="PTHR30154">
    <property type="entry name" value="LEUCINE-RESPONSIVE REGULATORY PROTEIN"/>
    <property type="match status" value="1"/>
</dbReference>
<keyword evidence="2" id="KW-0238">DNA-binding</keyword>
<dbReference type="InterPro" id="IPR019888">
    <property type="entry name" value="Tscrpt_reg_AsnC-like"/>
</dbReference>
<gene>
    <name evidence="5" type="ORF">RWH45_10470</name>
</gene>
<dbReference type="RefSeq" id="WP_315994843.1">
    <property type="nucleotide sequence ID" value="NZ_JAWDIS010000002.1"/>
</dbReference>
<evidence type="ECO:0000256" key="3">
    <source>
        <dbReference type="ARBA" id="ARBA00023163"/>
    </source>
</evidence>
<dbReference type="EMBL" id="JAWDIS010000002">
    <property type="protein sequence ID" value="MDU0367642.1"/>
    <property type="molecule type" value="Genomic_DNA"/>
</dbReference>
<evidence type="ECO:0000313" key="5">
    <source>
        <dbReference type="EMBL" id="MDU0367642.1"/>
    </source>
</evidence>
<dbReference type="InterPro" id="IPR011008">
    <property type="entry name" value="Dimeric_a/b-barrel"/>
</dbReference>
<evidence type="ECO:0000313" key="6">
    <source>
        <dbReference type="Proteomes" id="UP001263371"/>
    </source>
</evidence>
<dbReference type="InterPro" id="IPR011991">
    <property type="entry name" value="ArsR-like_HTH"/>
</dbReference>
<sequence>MDALDEIDRLILSELQRDGRLTNQDLADRVGLSPSPCLRRVRRLEEAGVISGYRAVVSPKAVDLEITAFVRLRLASHEGATVDAVEERLRAIPSIVEAHLLAGDWDYLVRIVTPTFEAYERLLREHLRAIPSLSSIDTTFAFGVTKPLSPLPVGGARSSDSH</sequence>
<dbReference type="SUPFAM" id="SSF46785">
    <property type="entry name" value="Winged helix' DNA-binding domain"/>
    <property type="match status" value="1"/>
</dbReference>
<comment type="caution">
    <text evidence="5">The sequence shown here is derived from an EMBL/GenBank/DDBJ whole genome shotgun (WGS) entry which is preliminary data.</text>
</comment>
<proteinExistence type="predicted"/>
<evidence type="ECO:0000259" key="4">
    <source>
        <dbReference type="PROSITE" id="PS50956"/>
    </source>
</evidence>
<name>A0ABU3T8D6_9MICO</name>
<keyword evidence="3" id="KW-0804">Transcription</keyword>
<dbReference type="PRINTS" id="PR00033">
    <property type="entry name" value="HTHASNC"/>
</dbReference>
<reference evidence="5 6" key="1">
    <citation type="submission" date="2023-09" db="EMBL/GenBank/DDBJ databases">
        <title>Microbacterium fusihabitans sp. nov., Microbacterium phycihabitans sp. nov., and Microbacterium cervinum sp. nov., isolated from dried seaweeds of beach.</title>
        <authorList>
            <person name="Lee S.D."/>
        </authorList>
    </citation>
    <scope>NUCLEOTIDE SEQUENCE [LARGE SCALE GENOMIC DNA]</scope>
    <source>
        <strain evidence="5 6">KSW4-17</strain>
    </source>
</reference>
<dbReference type="PROSITE" id="PS00519">
    <property type="entry name" value="HTH_ASNC_1"/>
    <property type="match status" value="1"/>
</dbReference>
<dbReference type="InterPro" id="IPR019887">
    <property type="entry name" value="Tscrpt_reg_AsnC/Lrp_C"/>
</dbReference>
<dbReference type="SMART" id="SM00344">
    <property type="entry name" value="HTH_ASNC"/>
    <property type="match status" value="1"/>
</dbReference>
<dbReference type="InterPro" id="IPR036390">
    <property type="entry name" value="WH_DNA-bd_sf"/>
</dbReference>
<dbReference type="SUPFAM" id="SSF54909">
    <property type="entry name" value="Dimeric alpha+beta barrel"/>
    <property type="match status" value="1"/>
</dbReference>
<dbReference type="Gene3D" id="3.30.70.920">
    <property type="match status" value="1"/>
</dbReference>
<evidence type="ECO:0000256" key="2">
    <source>
        <dbReference type="ARBA" id="ARBA00023125"/>
    </source>
</evidence>
<dbReference type="PROSITE" id="PS50956">
    <property type="entry name" value="HTH_ASNC_2"/>
    <property type="match status" value="1"/>
</dbReference>
<dbReference type="Pfam" id="PF13412">
    <property type="entry name" value="HTH_24"/>
    <property type="match status" value="1"/>
</dbReference>
<organism evidence="5 6">
    <name type="scientific">Microbacterium galbum</name>
    <dbReference type="NCBI Taxonomy" id="3075994"/>
    <lineage>
        <taxon>Bacteria</taxon>
        <taxon>Bacillati</taxon>
        <taxon>Actinomycetota</taxon>
        <taxon>Actinomycetes</taxon>
        <taxon>Micrococcales</taxon>
        <taxon>Microbacteriaceae</taxon>
        <taxon>Microbacterium</taxon>
    </lineage>
</organism>
<dbReference type="Pfam" id="PF01037">
    <property type="entry name" value="AsnC_trans_reg"/>
    <property type="match status" value="1"/>
</dbReference>
<accession>A0ABU3T8D6</accession>
<keyword evidence="6" id="KW-1185">Reference proteome</keyword>
<dbReference type="PANTHER" id="PTHR30154:SF34">
    <property type="entry name" value="TRANSCRIPTIONAL REGULATOR AZLB"/>
    <property type="match status" value="1"/>
</dbReference>
<dbReference type="InterPro" id="IPR036388">
    <property type="entry name" value="WH-like_DNA-bd_sf"/>
</dbReference>
<dbReference type="CDD" id="cd00090">
    <property type="entry name" value="HTH_ARSR"/>
    <property type="match status" value="1"/>
</dbReference>
<keyword evidence="1" id="KW-0805">Transcription regulation</keyword>
<dbReference type="InterPro" id="IPR000485">
    <property type="entry name" value="AsnC-type_HTH_dom"/>
</dbReference>
<dbReference type="Proteomes" id="UP001263371">
    <property type="component" value="Unassembled WGS sequence"/>
</dbReference>